<keyword evidence="1" id="KW-0067">ATP-binding</keyword>
<dbReference type="eggNOG" id="arCOG00770">
    <property type="taxonomic scope" value="Archaea"/>
</dbReference>
<gene>
    <name evidence="1" type="ORF">C494_06048</name>
</gene>
<reference evidence="1 2" key="1">
    <citation type="journal article" date="2014" name="PLoS Genet.">
        <title>Phylogenetically driven sequencing of extremely halophilic archaea reveals strategies for static and dynamic osmo-response.</title>
        <authorList>
            <person name="Becker E.A."/>
            <person name="Seitzer P.M."/>
            <person name="Tritt A."/>
            <person name="Larsen D."/>
            <person name="Krusor M."/>
            <person name="Yao A.I."/>
            <person name="Wu D."/>
            <person name="Madern D."/>
            <person name="Eisen J.A."/>
            <person name="Darling A.E."/>
            <person name="Facciotti M.T."/>
        </authorList>
    </citation>
    <scope>NUCLEOTIDE SEQUENCE [LARGE SCALE GENOMIC DNA]</scope>
    <source>
        <strain evidence="1 2">JCM 10635</strain>
    </source>
</reference>
<dbReference type="SUPFAM" id="SSF52540">
    <property type="entry name" value="P-loop containing nucleoside triphosphate hydrolases"/>
    <property type="match status" value="1"/>
</dbReference>
<dbReference type="GO" id="GO:0004386">
    <property type="term" value="F:helicase activity"/>
    <property type="evidence" value="ECO:0007669"/>
    <property type="project" value="UniProtKB-KW"/>
</dbReference>
<keyword evidence="2" id="KW-1185">Reference proteome</keyword>
<name>L9WLI0_9EURY</name>
<proteinExistence type="predicted"/>
<dbReference type="PATRIC" id="fig|1227500.6.peg.1227"/>
<keyword evidence="1" id="KW-0378">Hydrolase</keyword>
<evidence type="ECO:0000313" key="2">
    <source>
        <dbReference type="Proteomes" id="UP000011690"/>
    </source>
</evidence>
<evidence type="ECO:0000313" key="1">
    <source>
        <dbReference type="EMBL" id="ELY50345.1"/>
    </source>
</evidence>
<dbReference type="InterPro" id="IPR027417">
    <property type="entry name" value="P-loop_NTPase"/>
</dbReference>
<dbReference type="Proteomes" id="UP000011690">
    <property type="component" value="Unassembled WGS sequence"/>
</dbReference>
<dbReference type="AlphaFoldDB" id="L9WLI0"/>
<dbReference type="Gene3D" id="3.40.50.300">
    <property type="entry name" value="P-loop containing nucleotide triphosphate hydrolases"/>
    <property type="match status" value="1"/>
</dbReference>
<organism evidence="1 2">
    <name type="scientific">Natronorubrum bangense JCM 10635</name>
    <dbReference type="NCBI Taxonomy" id="1227500"/>
    <lineage>
        <taxon>Archaea</taxon>
        <taxon>Methanobacteriati</taxon>
        <taxon>Methanobacteriota</taxon>
        <taxon>Stenosarchaea group</taxon>
        <taxon>Halobacteria</taxon>
        <taxon>Halobacteriales</taxon>
        <taxon>Natrialbaceae</taxon>
        <taxon>Natronorubrum</taxon>
    </lineage>
</organism>
<dbReference type="STRING" id="1227500.C494_06048"/>
<dbReference type="EMBL" id="AOHY01000011">
    <property type="protein sequence ID" value="ELY50345.1"/>
    <property type="molecule type" value="Genomic_DNA"/>
</dbReference>
<comment type="caution">
    <text evidence="1">The sequence shown here is derived from an EMBL/GenBank/DDBJ whole genome shotgun (WGS) entry which is preliminary data.</text>
</comment>
<protein>
    <submittedName>
        <fullName evidence="1">Helicase c2</fullName>
    </submittedName>
</protein>
<sequence>MTDWRSIFGHAEPYDEQVDGIETTIDTARDDGYTVVEGACGTGKTMIALTAGIDLVRDPETD</sequence>
<keyword evidence="1" id="KW-0547">Nucleotide-binding</keyword>
<keyword evidence="1" id="KW-0347">Helicase</keyword>
<accession>L9WLI0</accession>